<dbReference type="KEGG" id="gey:QMQ05_16670"/>
<name>A0AAU6WEH5_9MICC</name>
<proteinExistence type="predicted"/>
<dbReference type="PROSITE" id="PS51257">
    <property type="entry name" value="PROKAR_LIPOPROTEIN"/>
    <property type="match status" value="1"/>
</dbReference>
<organism evidence="2 3">
    <name type="scientific">Glutamicibacter ectropisis</name>
    <dbReference type="NCBI Taxonomy" id="3046593"/>
    <lineage>
        <taxon>Bacteria</taxon>
        <taxon>Bacillati</taxon>
        <taxon>Actinomycetota</taxon>
        <taxon>Actinomycetes</taxon>
        <taxon>Micrococcales</taxon>
        <taxon>Micrococcaceae</taxon>
        <taxon>Glutamicibacter</taxon>
    </lineage>
</organism>
<evidence type="ECO:0000313" key="3">
    <source>
        <dbReference type="Proteomes" id="UP001486888"/>
    </source>
</evidence>
<evidence type="ECO:0000256" key="1">
    <source>
        <dbReference type="SAM" id="SignalP"/>
    </source>
</evidence>
<keyword evidence="3" id="KW-1185">Reference proteome</keyword>
<dbReference type="EMBL" id="CP125942">
    <property type="protein sequence ID" value="XAO45937.1"/>
    <property type="molecule type" value="Genomic_DNA"/>
</dbReference>
<dbReference type="Proteomes" id="UP001486888">
    <property type="component" value="Chromosome"/>
</dbReference>
<sequence length="297" mass="31227">MKNRQKFPIVFSLLAALTLVGCSTNSPSLEAPSSSTAPSSASTAPSSTALTDLSADMVASASIPSMCGFPAGKLSKGVLQKKHPEYPNASVPSLADSKLIVAGDLTGDGVKDLAAVFYCDKGGVSWPSHIQLFQNTAKGIAALGKPFLMGDITGGARGIPSSLKFVNGQLEVVDRQLLPMEPAAAPSGKIKASLKWDGKKLITTEIQDLAHPKNGTLKTATVNGTWCQLTKESKIDNKDCLEISYPQLTQKGEDPRTLSYSSNNDFTELSYFDAPLGVVYQPGVKIQDPANPSVPTA</sequence>
<keyword evidence="1" id="KW-0732">Signal</keyword>
<evidence type="ECO:0008006" key="4">
    <source>
        <dbReference type="Google" id="ProtNLM"/>
    </source>
</evidence>
<evidence type="ECO:0000313" key="2">
    <source>
        <dbReference type="EMBL" id="XAO45937.1"/>
    </source>
</evidence>
<protein>
    <recommendedName>
        <fullName evidence="4">VCBS repeat-containing protein</fullName>
    </recommendedName>
</protein>
<gene>
    <name evidence="2" type="ORF">QMQ05_16670</name>
</gene>
<feature type="chain" id="PRO_5043941162" description="VCBS repeat-containing protein" evidence="1">
    <location>
        <begin position="31"/>
        <end position="297"/>
    </location>
</feature>
<reference evidence="2 3" key="1">
    <citation type="submission" date="2023-05" db="EMBL/GenBank/DDBJ databases">
        <title>Glutamicibacter sp. B1, complete genome.</title>
        <authorList>
            <person name="Long Y.H."/>
            <person name="Fang T."/>
            <person name="Li X.Y."/>
        </authorList>
    </citation>
    <scope>NUCLEOTIDE SEQUENCE [LARGE SCALE GENOMIC DNA]</scope>
    <source>
        <strain evidence="2 3">B1</strain>
    </source>
</reference>
<feature type="signal peptide" evidence="1">
    <location>
        <begin position="1"/>
        <end position="30"/>
    </location>
</feature>
<accession>A0AAU6WEH5</accession>
<dbReference type="AlphaFoldDB" id="A0AAU6WEH5"/>
<dbReference type="RefSeq" id="WP_345471887.1">
    <property type="nucleotide sequence ID" value="NZ_CP125942.1"/>
</dbReference>